<dbReference type="InterPro" id="IPR023048">
    <property type="entry name" value="NADH:quinone_OxRdtase_FMN_depd"/>
</dbReference>
<dbReference type="RefSeq" id="WP_376918346.1">
    <property type="nucleotide sequence ID" value="NZ_JBHRSW010000004.1"/>
</dbReference>
<evidence type="ECO:0000313" key="9">
    <source>
        <dbReference type="Proteomes" id="UP001595478"/>
    </source>
</evidence>
<reference evidence="9" key="1">
    <citation type="journal article" date="2019" name="Int. J. Syst. Evol. Microbiol.">
        <title>The Global Catalogue of Microorganisms (GCM) 10K type strain sequencing project: providing services to taxonomists for standard genome sequencing and annotation.</title>
        <authorList>
            <consortium name="The Broad Institute Genomics Platform"/>
            <consortium name="The Broad Institute Genome Sequencing Center for Infectious Disease"/>
            <person name="Wu L."/>
            <person name="Ma J."/>
        </authorList>
    </citation>
    <scope>NUCLEOTIDE SEQUENCE [LARGE SCALE GENOMIC DNA]</scope>
    <source>
        <strain evidence="9">KCTC 52473</strain>
    </source>
</reference>
<sequence length="198" mass="21670">MSQSQQNTILSINSSGRYEGSVTRQVSAKLIEELKAASPTLRVNSRDLAKGLPFIDEQWINANFTDPAEREATQKEKLAFSDSLVEELQAAEKIVIASPVYNFSIPAVLKAWVDLIARARLTFRYTDKGPEGLLKGKKAYLVMASGGVPIESEMDLATKYLKQVLAFVGITDVSVIDATKVDLTTENILSDAEVAEES</sequence>
<dbReference type="PANTHER" id="PTHR43741">
    <property type="entry name" value="FMN-DEPENDENT NADH-AZOREDUCTASE 1"/>
    <property type="match status" value="1"/>
</dbReference>
<dbReference type="HAMAP" id="MF_01216">
    <property type="entry name" value="Azoreductase_type1"/>
    <property type="match status" value="1"/>
</dbReference>
<keyword evidence="2 6" id="KW-0288">FMN</keyword>
<dbReference type="EMBL" id="JBHRSW010000004">
    <property type="protein sequence ID" value="MFC3120205.1"/>
    <property type="molecule type" value="Genomic_DNA"/>
</dbReference>
<accession>A0ABV7FMW4</accession>
<evidence type="ECO:0000256" key="2">
    <source>
        <dbReference type="ARBA" id="ARBA00022643"/>
    </source>
</evidence>
<evidence type="ECO:0000256" key="5">
    <source>
        <dbReference type="ARBA" id="ARBA00048542"/>
    </source>
</evidence>
<comment type="caution">
    <text evidence="8">The sequence shown here is derived from an EMBL/GenBank/DDBJ whole genome shotgun (WGS) entry which is preliminary data.</text>
</comment>
<comment type="similarity">
    <text evidence="6">Belongs to the azoreductase type 1 family.</text>
</comment>
<dbReference type="Proteomes" id="UP001595478">
    <property type="component" value="Unassembled WGS sequence"/>
</dbReference>
<keyword evidence="4 6" id="KW-0520">NAD</keyword>
<comment type="catalytic activity">
    <reaction evidence="5">
        <text>N,N-dimethyl-1,4-phenylenediamine + anthranilate + 2 NAD(+) = 2-(4-dimethylaminophenyl)diazenylbenzoate + 2 NADH + 2 H(+)</text>
        <dbReference type="Rhea" id="RHEA:55872"/>
        <dbReference type="ChEBI" id="CHEBI:15378"/>
        <dbReference type="ChEBI" id="CHEBI:15783"/>
        <dbReference type="ChEBI" id="CHEBI:16567"/>
        <dbReference type="ChEBI" id="CHEBI:57540"/>
        <dbReference type="ChEBI" id="CHEBI:57945"/>
        <dbReference type="ChEBI" id="CHEBI:71579"/>
        <dbReference type="EC" id="1.7.1.17"/>
    </reaction>
    <physiologicalReaction direction="right-to-left" evidence="5">
        <dbReference type="Rhea" id="RHEA:55874"/>
    </physiologicalReaction>
</comment>
<evidence type="ECO:0000259" key="7">
    <source>
        <dbReference type="Pfam" id="PF02525"/>
    </source>
</evidence>
<comment type="function">
    <text evidence="6">Also exhibits azoreductase activity. Catalyzes the reductive cleavage of the azo bond in aromatic azo compounds to the corresponding amines.</text>
</comment>
<dbReference type="PANTHER" id="PTHR43741:SF2">
    <property type="entry name" value="FMN-DEPENDENT NADH:QUINONE OXIDOREDUCTASE"/>
    <property type="match status" value="1"/>
</dbReference>
<comment type="cofactor">
    <cofactor evidence="6">
        <name>FMN</name>
        <dbReference type="ChEBI" id="CHEBI:58210"/>
    </cofactor>
    <text evidence="6">Binds 1 FMN per subunit.</text>
</comment>
<name>A0ABV7FMW4_9ALTE</name>
<dbReference type="EC" id="1.7.1.17" evidence="6"/>
<evidence type="ECO:0000256" key="1">
    <source>
        <dbReference type="ARBA" id="ARBA00022630"/>
    </source>
</evidence>
<protein>
    <recommendedName>
        <fullName evidence="6">FMN dependent NADH:quinone oxidoreductase</fullName>
        <ecNumber evidence="6">1.6.5.-</ecNumber>
    </recommendedName>
    <alternativeName>
        <fullName evidence="6">Azo-dye reductase</fullName>
    </alternativeName>
    <alternativeName>
        <fullName evidence="6">FMN-dependent NADH-azo compound oxidoreductase</fullName>
    </alternativeName>
    <alternativeName>
        <fullName evidence="6">FMN-dependent NADH-azoreductase</fullName>
        <ecNumber evidence="6">1.7.1.17</ecNumber>
    </alternativeName>
</protein>
<keyword evidence="9" id="KW-1185">Reference proteome</keyword>
<comment type="catalytic activity">
    <reaction evidence="6">
        <text>2 a quinone + NADH + H(+) = 2 a 1,4-benzosemiquinone + NAD(+)</text>
        <dbReference type="Rhea" id="RHEA:65952"/>
        <dbReference type="ChEBI" id="CHEBI:15378"/>
        <dbReference type="ChEBI" id="CHEBI:57540"/>
        <dbReference type="ChEBI" id="CHEBI:57945"/>
        <dbReference type="ChEBI" id="CHEBI:132124"/>
        <dbReference type="ChEBI" id="CHEBI:134225"/>
    </reaction>
</comment>
<keyword evidence="3 6" id="KW-0560">Oxidoreductase</keyword>
<organism evidence="8 9">
    <name type="scientific">Agaribacter flavus</name>
    <dbReference type="NCBI Taxonomy" id="1902781"/>
    <lineage>
        <taxon>Bacteria</taxon>
        <taxon>Pseudomonadati</taxon>
        <taxon>Pseudomonadota</taxon>
        <taxon>Gammaproteobacteria</taxon>
        <taxon>Alteromonadales</taxon>
        <taxon>Alteromonadaceae</taxon>
        <taxon>Agaribacter</taxon>
    </lineage>
</organism>
<keyword evidence="1 6" id="KW-0285">Flavoprotein</keyword>
<gene>
    <name evidence="6" type="primary">azoR</name>
    <name evidence="8" type="ORF">ACFOHL_01060</name>
</gene>
<feature type="domain" description="Flavodoxin-like fold" evidence="7">
    <location>
        <begin position="8"/>
        <end position="182"/>
    </location>
</feature>
<evidence type="ECO:0000313" key="8">
    <source>
        <dbReference type="EMBL" id="MFC3120205.1"/>
    </source>
</evidence>
<evidence type="ECO:0000256" key="6">
    <source>
        <dbReference type="HAMAP-Rule" id="MF_01216"/>
    </source>
</evidence>
<feature type="binding site" evidence="6">
    <location>
        <position position="15"/>
    </location>
    <ligand>
        <name>FMN</name>
        <dbReference type="ChEBI" id="CHEBI:58210"/>
    </ligand>
</feature>
<dbReference type="InterPro" id="IPR029039">
    <property type="entry name" value="Flavoprotein-like_sf"/>
</dbReference>
<dbReference type="Gene3D" id="3.40.50.360">
    <property type="match status" value="1"/>
</dbReference>
<comment type="subunit">
    <text evidence="6">Homodimer.</text>
</comment>
<dbReference type="InterPro" id="IPR003680">
    <property type="entry name" value="Flavodoxin_fold"/>
</dbReference>
<dbReference type="EC" id="1.6.5.-" evidence="6"/>
<evidence type="ECO:0000256" key="3">
    <source>
        <dbReference type="ARBA" id="ARBA00023002"/>
    </source>
</evidence>
<proteinExistence type="inferred from homology"/>
<comment type="function">
    <text evidence="6">Quinone reductase that provides resistance to thiol-specific stress caused by electrophilic quinones.</text>
</comment>
<dbReference type="SUPFAM" id="SSF52218">
    <property type="entry name" value="Flavoproteins"/>
    <property type="match status" value="1"/>
</dbReference>
<dbReference type="InterPro" id="IPR050104">
    <property type="entry name" value="FMN-dep_NADH:Q_OxRdtase_AzoR1"/>
</dbReference>
<dbReference type="Pfam" id="PF02525">
    <property type="entry name" value="Flavodoxin_2"/>
    <property type="match status" value="1"/>
</dbReference>
<comment type="caution">
    <text evidence="6">Lacks conserved residue(s) required for the propagation of feature annotation.</text>
</comment>
<evidence type="ECO:0000256" key="4">
    <source>
        <dbReference type="ARBA" id="ARBA00023027"/>
    </source>
</evidence>